<accession>A0AAV4MX87</accession>
<dbReference type="SUPFAM" id="SSF56219">
    <property type="entry name" value="DNase I-like"/>
    <property type="match status" value="1"/>
</dbReference>
<reference evidence="1 2" key="1">
    <citation type="submission" date="2021-06" db="EMBL/GenBank/DDBJ databases">
        <title>Caerostris darwini draft genome.</title>
        <authorList>
            <person name="Kono N."/>
            <person name="Arakawa K."/>
        </authorList>
    </citation>
    <scope>NUCLEOTIDE SEQUENCE [LARGE SCALE GENOMIC DNA]</scope>
</reference>
<keyword evidence="1" id="KW-0378">Hydrolase</keyword>
<proteinExistence type="predicted"/>
<dbReference type="Proteomes" id="UP001054837">
    <property type="component" value="Unassembled WGS sequence"/>
</dbReference>
<keyword evidence="1" id="KW-0540">Nuclease</keyword>
<organism evidence="1 2">
    <name type="scientific">Caerostris darwini</name>
    <dbReference type="NCBI Taxonomy" id="1538125"/>
    <lineage>
        <taxon>Eukaryota</taxon>
        <taxon>Metazoa</taxon>
        <taxon>Ecdysozoa</taxon>
        <taxon>Arthropoda</taxon>
        <taxon>Chelicerata</taxon>
        <taxon>Arachnida</taxon>
        <taxon>Araneae</taxon>
        <taxon>Araneomorphae</taxon>
        <taxon>Entelegynae</taxon>
        <taxon>Araneoidea</taxon>
        <taxon>Araneidae</taxon>
        <taxon>Caerostris</taxon>
    </lineage>
</organism>
<sequence length="136" mass="15770">MMDVKTHTICYSCRDTKYSFGTGFILNKKIKYLPMDFQAVSPRLCYLSLRGKFNNHSIINVHALTEENEDAEKDRFYEELDHLWERCPSHDVQIIMGDFNAKMGKEEEFCAVIGRNSLHNISNENGNRILSFACIP</sequence>
<keyword evidence="2" id="KW-1185">Reference proteome</keyword>
<dbReference type="InterPro" id="IPR036691">
    <property type="entry name" value="Endo/exonu/phosph_ase_sf"/>
</dbReference>
<dbReference type="GO" id="GO:0004519">
    <property type="term" value="F:endonuclease activity"/>
    <property type="evidence" value="ECO:0007669"/>
    <property type="project" value="UniProtKB-KW"/>
</dbReference>
<dbReference type="AlphaFoldDB" id="A0AAV4MX87"/>
<gene>
    <name evidence="1" type="ORF">CDAR_539761</name>
</gene>
<dbReference type="Gene3D" id="3.60.10.10">
    <property type="entry name" value="Endonuclease/exonuclease/phosphatase"/>
    <property type="match status" value="1"/>
</dbReference>
<keyword evidence="1" id="KW-0255">Endonuclease</keyword>
<protein>
    <submittedName>
        <fullName evidence="1">Endonuclease-reverse transcriptase</fullName>
    </submittedName>
</protein>
<name>A0AAV4MX87_9ARAC</name>
<evidence type="ECO:0000313" key="2">
    <source>
        <dbReference type="Proteomes" id="UP001054837"/>
    </source>
</evidence>
<comment type="caution">
    <text evidence="1">The sequence shown here is derived from an EMBL/GenBank/DDBJ whole genome shotgun (WGS) entry which is preliminary data.</text>
</comment>
<dbReference type="EMBL" id="BPLQ01000978">
    <property type="protein sequence ID" value="GIX77008.1"/>
    <property type="molecule type" value="Genomic_DNA"/>
</dbReference>
<evidence type="ECO:0000313" key="1">
    <source>
        <dbReference type="EMBL" id="GIX77008.1"/>
    </source>
</evidence>